<evidence type="ECO:0008006" key="3">
    <source>
        <dbReference type="Google" id="ProtNLM"/>
    </source>
</evidence>
<dbReference type="Proteomes" id="UP001284601">
    <property type="component" value="Unassembled WGS sequence"/>
</dbReference>
<comment type="caution">
    <text evidence="1">The sequence shown here is derived from an EMBL/GenBank/DDBJ whole genome shotgun (WGS) entry which is preliminary data.</text>
</comment>
<name>A0ABU4HU64_9ACTN</name>
<gene>
    <name evidence="1" type="ORF">R7226_20505</name>
</gene>
<evidence type="ECO:0000313" key="1">
    <source>
        <dbReference type="EMBL" id="MDW5596739.1"/>
    </source>
</evidence>
<feature type="non-terminal residue" evidence="1">
    <location>
        <position position="1"/>
    </location>
</feature>
<reference evidence="2" key="1">
    <citation type="submission" date="2023-07" db="EMBL/GenBank/DDBJ databases">
        <title>Conexibacter stalactiti sp. nov., isolated from stalactites in a lava cave and emended description of the genus Conexibacter.</title>
        <authorList>
            <person name="Lee S.D."/>
        </authorList>
    </citation>
    <scope>NUCLEOTIDE SEQUENCE [LARGE SCALE GENOMIC DNA]</scope>
    <source>
        <strain evidence="2">KCTC 39840</strain>
    </source>
</reference>
<dbReference type="RefSeq" id="WP_318599176.1">
    <property type="nucleotide sequence ID" value="NZ_JAWSTH010000064.1"/>
</dbReference>
<organism evidence="1 2">
    <name type="scientific">Conexibacter stalactiti</name>
    <dbReference type="NCBI Taxonomy" id="1940611"/>
    <lineage>
        <taxon>Bacteria</taxon>
        <taxon>Bacillati</taxon>
        <taxon>Actinomycetota</taxon>
        <taxon>Thermoleophilia</taxon>
        <taxon>Solirubrobacterales</taxon>
        <taxon>Conexibacteraceae</taxon>
        <taxon>Conexibacter</taxon>
    </lineage>
</organism>
<evidence type="ECO:0000313" key="2">
    <source>
        <dbReference type="Proteomes" id="UP001284601"/>
    </source>
</evidence>
<keyword evidence="2" id="KW-1185">Reference proteome</keyword>
<protein>
    <recommendedName>
        <fullName evidence="3">TetR family transcriptional regulator</fullName>
    </recommendedName>
</protein>
<sequence length="66" mass="6244">AVAGAGAAVAGAGAAVAGAGATTEESSDLAAALLELFIPFAMAPEERAGWARRLGDPHADGAAPAQ</sequence>
<dbReference type="EMBL" id="JAWSTH010000064">
    <property type="protein sequence ID" value="MDW5596739.1"/>
    <property type="molecule type" value="Genomic_DNA"/>
</dbReference>
<proteinExistence type="predicted"/>
<accession>A0ABU4HU64</accession>